<keyword evidence="4" id="KW-0472">Membrane</keyword>
<dbReference type="Proteomes" id="UP000635142">
    <property type="component" value="Unassembled WGS sequence"/>
</dbReference>
<dbReference type="EMBL" id="JACTAG010000002">
    <property type="protein sequence ID" value="MBD3665192.1"/>
    <property type="molecule type" value="Genomic_DNA"/>
</dbReference>
<comment type="caution">
    <text evidence="6">The sequence shown here is derived from an EMBL/GenBank/DDBJ whole genome shotgun (WGS) entry which is preliminary data.</text>
</comment>
<feature type="coiled-coil region" evidence="5">
    <location>
        <begin position="73"/>
        <end position="145"/>
    </location>
</feature>
<organism evidence="6 7">
    <name type="scientific">Sulfitobacter aestuariivivens</name>
    <dbReference type="NCBI Taxonomy" id="2766981"/>
    <lineage>
        <taxon>Bacteria</taxon>
        <taxon>Pseudomonadati</taxon>
        <taxon>Pseudomonadota</taxon>
        <taxon>Alphaproteobacteria</taxon>
        <taxon>Rhodobacterales</taxon>
        <taxon>Roseobacteraceae</taxon>
        <taxon>Sulfitobacter</taxon>
    </lineage>
</organism>
<sequence length="314" mass="32895">MWPLVIGGVIAAVLGFLAAELDTFGTKPQTEDLRRALAAQQEQIAAQDAWIKSREESLVALEKNVLELDMSVVEALSTTAETLTTQLEDIDARLTAVEKQPISGGGSEAAVAAYERELAKLQASVEEQRAEIEGLLDNALSVEEATADAARMATLQGALTDITTAINAGQPFSDAVATLTENGMDDVPDALTAVADSGVATLNSLQARFPDDARISLTAARASGEDGEEAGVGSFLRRQLGARSVAPRDGDDPDAVLSRAEAAVRDGQLAQALEELEALTPAAKDAMQNWLADAQTRHAAVTATKDLSQSLTAN</sequence>
<dbReference type="Gene3D" id="1.10.287.1490">
    <property type="match status" value="1"/>
</dbReference>
<keyword evidence="2" id="KW-0812">Transmembrane</keyword>
<evidence type="ECO:0000313" key="7">
    <source>
        <dbReference type="Proteomes" id="UP000635142"/>
    </source>
</evidence>
<dbReference type="InterPro" id="IPR019133">
    <property type="entry name" value="MIC60"/>
</dbReference>
<dbReference type="RefSeq" id="WP_191076184.1">
    <property type="nucleotide sequence ID" value="NZ_JACTAG010000002.1"/>
</dbReference>
<proteinExistence type="predicted"/>
<keyword evidence="7" id="KW-1185">Reference proteome</keyword>
<evidence type="ECO:0000256" key="4">
    <source>
        <dbReference type="ARBA" id="ARBA00023136"/>
    </source>
</evidence>
<dbReference type="AlphaFoldDB" id="A0A927D7W0"/>
<keyword evidence="3" id="KW-1133">Transmembrane helix</keyword>
<name>A0A927D7W0_9RHOB</name>
<comment type="subcellular location">
    <subcellularLocation>
        <location evidence="1">Membrane</location>
    </subcellularLocation>
</comment>
<gene>
    <name evidence="6" type="ORF">H9Q16_14755</name>
</gene>
<evidence type="ECO:0000256" key="3">
    <source>
        <dbReference type="ARBA" id="ARBA00022989"/>
    </source>
</evidence>
<evidence type="ECO:0000256" key="5">
    <source>
        <dbReference type="SAM" id="Coils"/>
    </source>
</evidence>
<dbReference type="Pfam" id="PF09731">
    <property type="entry name" value="Mitofilin"/>
    <property type="match status" value="1"/>
</dbReference>
<reference evidence="6" key="1">
    <citation type="submission" date="2020-08" db="EMBL/GenBank/DDBJ databases">
        <title>Sulfitobacter aestuariivivens sp. nov., isolated from a tidal flat.</title>
        <authorList>
            <person name="Park S."/>
            <person name="Yoon J.-H."/>
        </authorList>
    </citation>
    <scope>NUCLEOTIDE SEQUENCE</scope>
    <source>
        <strain evidence="6">TSTF-M16</strain>
    </source>
</reference>
<keyword evidence="5" id="KW-0175">Coiled coil</keyword>
<evidence type="ECO:0008006" key="8">
    <source>
        <dbReference type="Google" id="ProtNLM"/>
    </source>
</evidence>
<evidence type="ECO:0000313" key="6">
    <source>
        <dbReference type="EMBL" id="MBD3665192.1"/>
    </source>
</evidence>
<protein>
    <recommendedName>
        <fullName evidence="8">Mitochondrial inner membrane protein</fullName>
    </recommendedName>
</protein>
<accession>A0A927D7W0</accession>
<dbReference type="GO" id="GO:0016020">
    <property type="term" value="C:membrane"/>
    <property type="evidence" value="ECO:0007669"/>
    <property type="project" value="UniProtKB-SubCell"/>
</dbReference>
<evidence type="ECO:0000256" key="1">
    <source>
        <dbReference type="ARBA" id="ARBA00004370"/>
    </source>
</evidence>
<evidence type="ECO:0000256" key="2">
    <source>
        <dbReference type="ARBA" id="ARBA00022692"/>
    </source>
</evidence>